<evidence type="ECO:0000313" key="2">
    <source>
        <dbReference type="EMBL" id="GAF85431.1"/>
    </source>
</evidence>
<keyword evidence="1" id="KW-0472">Membrane</keyword>
<dbReference type="AlphaFoldDB" id="X0TDQ3"/>
<dbReference type="PANTHER" id="PTHR34655:SF2">
    <property type="entry name" value="PEROXIREDOXIN FAMILY PROTEIN"/>
    <property type="match status" value="1"/>
</dbReference>
<comment type="caution">
    <text evidence="2">The sequence shown here is derived from an EMBL/GenBank/DDBJ whole genome shotgun (WGS) entry which is preliminary data.</text>
</comment>
<keyword evidence="1" id="KW-1133">Transmembrane helix</keyword>
<dbReference type="InterPro" id="IPR027396">
    <property type="entry name" value="DsrEFH-like"/>
</dbReference>
<organism evidence="2">
    <name type="scientific">marine sediment metagenome</name>
    <dbReference type="NCBI Taxonomy" id="412755"/>
    <lineage>
        <taxon>unclassified sequences</taxon>
        <taxon>metagenomes</taxon>
        <taxon>ecological metagenomes</taxon>
    </lineage>
</organism>
<sequence>MTDKKEKLLIVCSKGTIDMAFPPFMMATTAAAMDWEVHLYFTFWGMDIITDSKSLKISPVGNPSLGIPNFIGMLPGMTAVATWMMKRKMKAANMPTLESLIDMAKQAGVIFHACSPTMELSGITKNDLIPQCDDIIGAATFLDLAADANVTLFI</sequence>
<evidence type="ECO:0000256" key="1">
    <source>
        <dbReference type="SAM" id="Phobius"/>
    </source>
</evidence>
<dbReference type="Pfam" id="PF13686">
    <property type="entry name" value="DrsE_2"/>
    <property type="match status" value="1"/>
</dbReference>
<gene>
    <name evidence="2" type="ORF">S01H1_04696</name>
</gene>
<protein>
    <recommendedName>
        <fullName evidence="3">Peroxiredoxin family protein</fullName>
    </recommendedName>
</protein>
<accession>X0TDQ3</accession>
<dbReference type="PANTHER" id="PTHR34655">
    <property type="entry name" value="CONSERVED WITHIN P. AEROPHILUM"/>
    <property type="match status" value="1"/>
</dbReference>
<dbReference type="InterPro" id="IPR032836">
    <property type="entry name" value="DsrE2-like"/>
</dbReference>
<name>X0TDQ3_9ZZZZ</name>
<dbReference type="EMBL" id="BARS01002468">
    <property type="protein sequence ID" value="GAF85431.1"/>
    <property type="molecule type" value="Genomic_DNA"/>
</dbReference>
<dbReference type="SUPFAM" id="SSF75169">
    <property type="entry name" value="DsrEFH-like"/>
    <property type="match status" value="1"/>
</dbReference>
<proteinExistence type="predicted"/>
<keyword evidence="1" id="KW-0812">Transmembrane</keyword>
<dbReference type="Gene3D" id="3.40.1260.10">
    <property type="entry name" value="DsrEFH-like"/>
    <property type="match status" value="1"/>
</dbReference>
<evidence type="ECO:0008006" key="3">
    <source>
        <dbReference type="Google" id="ProtNLM"/>
    </source>
</evidence>
<reference evidence="2" key="1">
    <citation type="journal article" date="2014" name="Front. Microbiol.">
        <title>High frequency of phylogenetically diverse reductive dehalogenase-homologous genes in deep subseafloor sedimentary metagenomes.</title>
        <authorList>
            <person name="Kawai M."/>
            <person name="Futagami T."/>
            <person name="Toyoda A."/>
            <person name="Takaki Y."/>
            <person name="Nishi S."/>
            <person name="Hori S."/>
            <person name="Arai W."/>
            <person name="Tsubouchi T."/>
            <person name="Morono Y."/>
            <person name="Uchiyama I."/>
            <person name="Ito T."/>
            <person name="Fujiyama A."/>
            <person name="Inagaki F."/>
            <person name="Takami H."/>
        </authorList>
    </citation>
    <scope>NUCLEOTIDE SEQUENCE</scope>
    <source>
        <strain evidence="2">Expedition CK06-06</strain>
    </source>
</reference>
<feature type="transmembrane region" description="Helical" evidence="1">
    <location>
        <begin position="66"/>
        <end position="85"/>
    </location>
</feature>
<feature type="transmembrane region" description="Helical" evidence="1">
    <location>
        <begin position="21"/>
        <end position="46"/>
    </location>
</feature>